<comment type="caution">
    <text evidence="1">The sequence shown here is derived from an EMBL/GenBank/DDBJ whole genome shotgun (WGS) entry which is preliminary data.</text>
</comment>
<gene>
    <name evidence="1" type="ORF">CJOHNSTONI_LOCUS10380</name>
</gene>
<accession>A0A8J2MDH5</accession>
<sequence>MVFRKFKPQKQWGKMNTRIFKNILAARNKRKLPQFVIPSAIREAGFKIYDPNQPNFFGTEARELPVIPHPAYRTPQLHEHPLYKSVKCSLFDGSVAFTDGIDQACSLSKAVKRIGFPEIVLDLASKIPLPECFEDRLSDCIMHGERYDPTLEKLPRLFDPIIFWANYFPNRVHGTPVLTRG</sequence>
<dbReference type="Proteomes" id="UP000746747">
    <property type="component" value="Unassembled WGS sequence"/>
</dbReference>
<reference evidence="1" key="1">
    <citation type="submission" date="2021-09" db="EMBL/GenBank/DDBJ databases">
        <authorList>
            <consortium name="Pathogen Informatics"/>
        </authorList>
    </citation>
    <scope>NUCLEOTIDE SEQUENCE</scope>
</reference>
<feature type="non-terminal residue" evidence="1">
    <location>
        <position position="1"/>
    </location>
</feature>
<dbReference type="OrthoDB" id="5835618at2759"/>
<proteinExistence type="predicted"/>
<organism evidence="1 2">
    <name type="scientific">Cercopithifilaria johnstoni</name>
    <dbReference type="NCBI Taxonomy" id="2874296"/>
    <lineage>
        <taxon>Eukaryota</taxon>
        <taxon>Metazoa</taxon>
        <taxon>Ecdysozoa</taxon>
        <taxon>Nematoda</taxon>
        <taxon>Chromadorea</taxon>
        <taxon>Rhabditida</taxon>
        <taxon>Spirurina</taxon>
        <taxon>Spiruromorpha</taxon>
        <taxon>Filarioidea</taxon>
        <taxon>Onchocercidae</taxon>
        <taxon>Cercopithifilaria</taxon>
    </lineage>
</organism>
<dbReference type="EMBL" id="CAKAEH010002051">
    <property type="protein sequence ID" value="CAG9540910.1"/>
    <property type="molecule type" value="Genomic_DNA"/>
</dbReference>
<evidence type="ECO:0000313" key="2">
    <source>
        <dbReference type="Proteomes" id="UP000746747"/>
    </source>
</evidence>
<dbReference type="AlphaFoldDB" id="A0A8J2MDH5"/>
<protein>
    <submittedName>
        <fullName evidence="1">Uncharacterized protein</fullName>
    </submittedName>
</protein>
<evidence type="ECO:0000313" key="1">
    <source>
        <dbReference type="EMBL" id="CAG9540910.1"/>
    </source>
</evidence>
<keyword evidence="2" id="KW-1185">Reference proteome</keyword>
<name>A0A8J2MDH5_9BILA</name>